<feature type="region of interest" description="Disordered" evidence="1">
    <location>
        <begin position="1"/>
        <end position="28"/>
    </location>
</feature>
<evidence type="ECO:0000256" key="1">
    <source>
        <dbReference type="SAM" id="MobiDB-lite"/>
    </source>
</evidence>
<evidence type="ECO:0000313" key="2">
    <source>
        <dbReference type="EMBL" id="RZF32297.1"/>
    </source>
</evidence>
<dbReference type="EMBL" id="QKKF02037264">
    <property type="protein sequence ID" value="RZF32297.1"/>
    <property type="molecule type" value="Genomic_DNA"/>
</dbReference>
<keyword evidence="3" id="KW-1185">Reference proteome</keyword>
<comment type="caution">
    <text evidence="2">The sequence shown here is derived from an EMBL/GenBank/DDBJ whole genome shotgun (WGS) entry which is preliminary data.</text>
</comment>
<accession>A0A482WFN7</accession>
<gene>
    <name evidence="2" type="ORF">LSTR_LSTR001761</name>
</gene>
<evidence type="ECO:0000313" key="3">
    <source>
        <dbReference type="Proteomes" id="UP000291343"/>
    </source>
</evidence>
<sequence length="76" mass="9123">MEGKEDEEEEEEDEEEENEEEDEGTDSNELELRILRLLWRRIFMSKRPSRSQHVLHCASVLRRLRRSNCVSSGEFL</sequence>
<protein>
    <submittedName>
        <fullName evidence="2">Uncharacterized protein</fullName>
    </submittedName>
</protein>
<organism evidence="2 3">
    <name type="scientific">Laodelphax striatellus</name>
    <name type="common">Small brown planthopper</name>
    <name type="synonym">Delphax striatella</name>
    <dbReference type="NCBI Taxonomy" id="195883"/>
    <lineage>
        <taxon>Eukaryota</taxon>
        <taxon>Metazoa</taxon>
        <taxon>Ecdysozoa</taxon>
        <taxon>Arthropoda</taxon>
        <taxon>Hexapoda</taxon>
        <taxon>Insecta</taxon>
        <taxon>Pterygota</taxon>
        <taxon>Neoptera</taxon>
        <taxon>Paraneoptera</taxon>
        <taxon>Hemiptera</taxon>
        <taxon>Auchenorrhyncha</taxon>
        <taxon>Fulgoroidea</taxon>
        <taxon>Delphacidae</taxon>
        <taxon>Criomorphinae</taxon>
        <taxon>Laodelphax</taxon>
    </lineage>
</organism>
<proteinExistence type="predicted"/>
<name>A0A482WFN7_LAOST</name>
<dbReference type="Proteomes" id="UP000291343">
    <property type="component" value="Unassembled WGS sequence"/>
</dbReference>
<dbReference type="AlphaFoldDB" id="A0A482WFN7"/>
<reference evidence="2 3" key="1">
    <citation type="journal article" date="2017" name="Gigascience">
        <title>Genome sequence of the small brown planthopper, Laodelphax striatellus.</title>
        <authorList>
            <person name="Zhu J."/>
            <person name="Jiang F."/>
            <person name="Wang X."/>
            <person name="Yang P."/>
            <person name="Bao Y."/>
            <person name="Zhao W."/>
            <person name="Wang W."/>
            <person name="Lu H."/>
            <person name="Wang Q."/>
            <person name="Cui N."/>
            <person name="Li J."/>
            <person name="Chen X."/>
            <person name="Luo L."/>
            <person name="Yu J."/>
            <person name="Kang L."/>
            <person name="Cui F."/>
        </authorList>
    </citation>
    <scope>NUCLEOTIDE SEQUENCE [LARGE SCALE GENOMIC DNA]</scope>
    <source>
        <strain evidence="2">Lst14</strain>
    </source>
</reference>
<dbReference type="InParanoid" id="A0A482WFN7"/>